<feature type="domain" description="HIT" evidence="2">
    <location>
        <begin position="2"/>
        <end position="104"/>
    </location>
</feature>
<organism evidence="3 4">
    <name type="scientific">Photobacterium alginatilyticum</name>
    <dbReference type="NCBI Taxonomy" id="1775171"/>
    <lineage>
        <taxon>Bacteria</taxon>
        <taxon>Pseudomonadati</taxon>
        <taxon>Pseudomonadota</taxon>
        <taxon>Gammaproteobacteria</taxon>
        <taxon>Vibrionales</taxon>
        <taxon>Vibrionaceae</taxon>
        <taxon>Photobacterium</taxon>
    </lineage>
</organism>
<comment type="caution">
    <text evidence="1">Lacks conserved residue(s) required for the propagation of feature annotation.</text>
</comment>
<evidence type="ECO:0000259" key="2">
    <source>
        <dbReference type="PROSITE" id="PS51084"/>
    </source>
</evidence>
<dbReference type="PIRSF" id="PIRSF000714">
    <property type="entry name" value="HIT"/>
    <property type="match status" value="1"/>
</dbReference>
<dbReference type="PROSITE" id="PS51084">
    <property type="entry name" value="HIT_2"/>
    <property type="match status" value="1"/>
</dbReference>
<gene>
    <name evidence="3" type="ORF">EIZ48_09600</name>
</gene>
<keyword evidence="4" id="KW-1185">Reference proteome</keyword>
<dbReference type="EMBL" id="RSEJ01000008">
    <property type="protein sequence ID" value="NBI52828.1"/>
    <property type="molecule type" value="Genomic_DNA"/>
</dbReference>
<evidence type="ECO:0000313" key="3">
    <source>
        <dbReference type="EMBL" id="NBI52828.1"/>
    </source>
</evidence>
<sequence>MHFSLHPRLAADTTVLGDLPLCRVLLSKEALGPWLILVPRRDEITEIHHLPEQDQLQLMRESSAVASLLETDYQADKINIGALGNLVPQLHVHHIARFQSDIAWPGPIWGNTDGTQREDGIQVALAEELRDELANIDGFTAI</sequence>
<dbReference type="InterPro" id="IPR036265">
    <property type="entry name" value="HIT-like_sf"/>
</dbReference>
<reference evidence="3 4" key="1">
    <citation type="journal article" date="2017" name="Int. J. Syst. Evol. Microbiol.">
        <title>Photobacterium alginatilyticum sp. nov., a marine bacterium isolated from bottom seawater.</title>
        <authorList>
            <person name="Wang X."/>
            <person name="Wang Y."/>
            <person name="Yang X."/>
            <person name="Sun H."/>
            <person name="Li B."/>
            <person name="Zhang X.H."/>
        </authorList>
    </citation>
    <scope>NUCLEOTIDE SEQUENCE [LARGE SCALE GENOMIC DNA]</scope>
    <source>
        <strain evidence="3 4">P03D4</strain>
    </source>
</reference>
<evidence type="ECO:0000313" key="4">
    <source>
        <dbReference type="Proteomes" id="UP000738517"/>
    </source>
</evidence>
<protein>
    <submittedName>
        <fullName evidence="3">HIT domain-containing protein</fullName>
    </submittedName>
</protein>
<dbReference type="InterPro" id="IPR011146">
    <property type="entry name" value="HIT-like"/>
</dbReference>
<comment type="caution">
    <text evidence="3">The sequence shown here is derived from an EMBL/GenBank/DDBJ whole genome shotgun (WGS) entry which is preliminary data.</text>
</comment>
<dbReference type="InterPro" id="IPR026026">
    <property type="entry name" value="HIT_Hint"/>
</dbReference>
<name>A0ABW9YGL7_9GAMM</name>
<dbReference type="Proteomes" id="UP000738517">
    <property type="component" value="Unassembled WGS sequence"/>
</dbReference>
<accession>A0ABW9YGL7</accession>
<dbReference type="Gene3D" id="3.30.428.10">
    <property type="entry name" value="HIT-like"/>
    <property type="match status" value="1"/>
</dbReference>
<proteinExistence type="predicted"/>
<dbReference type="RefSeq" id="WP_160650468.1">
    <property type="nucleotide sequence ID" value="NZ_RSEJ01000008.1"/>
</dbReference>
<evidence type="ECO:0000256" key="1">
    <source>
        <dbReference type="PROSITE-ProRule" id="PRU00464"/>
    </source>
</evidence>
<dbReference type="SUPFAM" id="SSF54197">
    <property type="entry name" value="HIT-like"/>
    <property type="match status" value="1"/>
</dbReference>
<dbReference type="Pfam" id="PF01230">
    <property type="entry name" value="HIT"/>
    <property type="match status" value="1"/>
</dbReference>